<evidence type="ECO:0000313" key="7">
    <source>
        <dbReference type="Proteomes" id="UP001317705"/>
    </source>
</evidence>
<protein>
    <submittedName>
        <fullName evidence="6">Activase</fullName>
    </submittedName>
</protein>
<dbReference type="EMBL" id="AP027151">
    <property type="protein sequence ID" value="BDV43628.1"/>
    <property type="molecule type" value="Genomic_DNA"/>
</dbReference>
<evidence type="ECO:0000256" key="3">
    <source>
        <dbReference type="ARBA" id="ARBA00023004"/>
    </source>
</evidence>
<accession>A0ABN6VTI8</accession>
<proteinExistence type="predicted"/>
<keyword evidence="4" id="KW-0411">Iron-sulfur</keyword>
<evidence type="ECO:0000313" key="6">
    <source>
        <dbReference type="EMBL" id="BDV43628.1"/>
    </source>
</evidence>
<dbReference type="PANTHER" id="PTHR32329:SF8">
    <property type="entry name" value="ACTIVATOR OF (R)-2-HYDROXYGLUTARYL-COA DEHYDRATASE"/>
    <property type="match status" value="1"/>
</dbReference>
<dbReference type="InterPro" id="IPR043129">
    <property type="entry name" value="ATPase_NBD"/>
</dbReference>
<dbReference type="NCBIfam" id="TIGR00241">
    <property type="entry name" value="CoA_E_activ"/>
    <property type="match status" value="1"/>
</dbReference>
<keyword evidence="3" id="KW-0408">Iron</keyword>
<organism evidence="6 7">
    <name type="scientific">Geotalea uraniireducens</name>
    <dbReference type="NCBI Taxonomy" id="351604"/>
    <lineage>
        <taxon>Bacteria</taxon>
        <taxon>Pseudomonadati</taxon>
        <taxon>Thermodesulfobacteriota</taxon>
        <taxon>Desulfuromonadia</taxon>
        <taxon>Geobacterales</taxon>
        <taxon>Geobacteraceae</taxon>
        <taxon>Geotalea</taxon>
    </lineage>
</organism>
<evidence type="ECO:0000256" key="1">
    <source>
        <dbReference type="ARBA" id="ARBA00001966"/>
    </source>
</evidence>
<evidence type="ECO:0000259" key="5">
    <source>
        <dbReference type="Pfam" id="PF01869"/>
    </source>
</evidence>
<feature type="domain" description="ATPase BadF/BadG/BcrA/BcrD type" evidence="5">
    <location>
        <begin position="29"/>
        <end position="228"/>
    </location>
</feature>
<sequence length="249" mass="26246">MVDGALVGYTGGENSFDPLARCRELMADLPADRVMATGYGRQLLELADDVLTVTEIKAFARGAAHHFPGCRTVLDIGGQDTKVISLDETGRVRKFEMNDRCAAGTGKFIEVMAASLGWSLDEFAARAAAAADEVKLSSMCAVFAESEVVSLVARGVPREAIAAAVLRSVADRVTALAARLPLTEEIVFAGGCARNSTLAAMIEKNLGRRLLIREHAEFTGAVGAAFLARDEALRAGAELTSQTGEGVTV</sequence>
<dbReference type="InterPro" id="IPR051805">
    <property type="entry name" value="Dehydratase_Activator_Redct"/>
</dbReference>
<dbReference type="SUPFAM" id="SSF53067">
    <property type="entry name" value="Actin-like ATPase domain"/>
    <property type="match status" value="1"/>
</dbReference>
<keyword evidence="2" id="KW-0479">Metal-binding</keyword>
<reference evidence="6 7" key="1">
    <citation type="submission" date="2022-12" db="EMBL/GenBank/DDBJ databases">
        <title>Polyphasic characterization of Geotalea uranireducens NIT-SL11 newly isolated from a complex of sewage sludge and microbially reduced graphene oxide.</title>
        <authorList>
            <person name="Xie L."/>
            <person name="Yoshida N."/>
            <person name="Meng L."/>
        </authorList>
    </citation>
    <scope>NUCLEOTIDE SEQUENCE [LARGE SCALE GENOMIC DNA]</scope>
    <source>
        <strain evidence="6 7">NIT-SL11</strain>
    </source>
</reference>
<name>A0ABN6VTI8_9BACT</name>
<dbReference type="PANTHER" id="PTHR32329">
    <property type="entry name" value="BIFUNCTIONAL PROTEIN [INCLUDES 2-HYDROXYACYL-COA DEHYDRATASE (N-TER) AND ITS ACTIVATOR DOMAIN (C_TERM)-RELATED"/>
    <property type="match status" value="1"/>
</dbReference>
<dbReference type="Gene3D" id="3.30.420.40">
    <property type="match status" value="1"/>
</dbReference>
<comment type="cofactor">
    <cofactor evidence="1">
        <name>[4Fe-4S] cluster</name>
        <dbReference type="ChEBI" id="CHEBI:49883"/>
    </cofactor>
</comment>
<gene>
    <name evidence="6" type="ORF">GURASL_25510</name>
</gene>
<dbReference type="InterPro" id="IPR008275">
    <property type="entry name" value="CoA_E_activase_dom"/>
</dbReference>
<dbReference type="Pfam" id="PF01869">
    <property type="entry name" value="BcrAD_BadFG"/>
    <property type="match status" value="1"/>
</dbReference>
<keyword evidence="7" id="KW-1185">Reference proteome</keyword>
<dbReference type="InterPro" id="IPR002731">
    <property type="entry name" value="ATPase_BadF"/>
</dbReference>
<dbReference type="Proteomes" id="UP001317705">
    <property type="component" value="Chromosome"/>
</dbReference>
<evidence type="ECO:0000256" key="4">
    <source>
        <dbReference type="ARBA" id="ARBA00023014"/>
    </source>
</evidence>
<evidence type="ECO:0000256" key="2">
    <source>
        <dbReference type="ARBA" id="ARBA00022723"/>
    </source>
</evidence>